<protein>
    <submittedName>
        <fullName evidence="1">Uncharacterized protein</fullName>
    </submittedName>
</protein>
<evidence type="ECO:0000313" key="2">
    <source>
        <dbReference type="Proteomes" id="UP000033684"/>
    </source>
</evidence>
<reference evidence="1 2" key="2">
    <citation type="journal article" date="2016" name="Microb. Ecol.">
        <title>Genome Characteristics of a Novel Type I Methanotroph (Sn10-6) Isolated from a Flooded Indian Rice Field.</title>
        <authorList>
            <person name="Rahalkar M.C."/>
            <person name="Pandit P.S."/>
            <person name="Dhakephalkar P.K."/>
            <person name="Pore S."/>
            <person name="Arora P."/>
            <person name="Kapse N."/>
        </authorList>
    </citation>
    <scope>NUCLEOTIDE SEQUENCE [LARGE SCALE GENOMIC DNA]</scope>
    <source>
        <strain evidence="1 2">Sn10-6</strain>
    </source>
</reference>
<dbReference type="EMBL" id="LAJX01000004">
    <property type="protein sequence ID" value="KJV08087.1"/>
    <property type="molecule type" value="Genomic_DNA"/>
</dbReference>
<keyword evidence="2" id="KW-1185">Reference proteome</keyword>
<dbReference type="AlphaFoldDB" id="A0A0F3IN66"/>
<dbReference type="Proteomes" id="UP000033684">
    <property type="component" value="Unassembled WGS sequence"/>
</dbReference>
<evidence type="ECO:0000313" key="1">
    <source>
        <dbReference type="EMBL" id="KJV08087.1"/>
    </source>
</evidence>
<organism evidence="1 2">
    <name type="scientific">Methylocucumis oryzae</name>
    <dbReference type="NCBI Taxonomy" id="1632867"/>
    <lineage>
        <taxon>Bacteria</taxon>
        <taxon>Pseudomonadati</taxon>
        <taxon>Pseudomonadota</taxon>
        <taxon>Gammaproteobacteria</taxon>
        <taxon>Methylococcales</taxon>
        <taxon>Methylococcaceae</taxon>
        <taxon>Methylocucumis</taxon>
    </lineage>
</organism>
<dbReference type="RefSeq" id="WP_045777726.1">
    <property type="nucleotide sequence ID" value="NZ_LAJX01000004.1"/>
</dbReference>
<name>A0A0F3IN66_9GAMM</name>
<reference evidence="2" key="1">
    <citation type="submission" date="2015-03" db="EMBL/GenBank/DDBJ databases">
        <title>Draft genome sequence of a novel methanotroph (Sn10-6) isolated from flooded ricefield rhizosphere in India.</title>
        <authorList>
            <person name="Pandit P.S."/>
            <person name="Pore S.D."/>
            <person name="Arora P."/>
            <person name="Kapse N.G."/>
            <person name="Dhakephalkar P.K."/>
            <person name="Rahalkar M.C."/>
        </authorList>
    </citation>
    <scope>NUCLEOTIDE SEQUENCE [LARGE SCALE GENOMIC DNA]</scope>
    <source>
        <strain evidence="2">Sn10-6</strain>
    </source>
</reference>
<proteinExistence type="predicted"/>
<gene>
    <name evidence="1" type="ORF">VZ94_00575</name>
</gene>
<sequence length="513" mass="55953">MAKTPNLPSTQRGGFLGLFGTATKKSWEAENIKPASDISLSDAYTYGASTTIASLIGNVKGGVRTRQQIYQDWLNMGQDSICSSSIKLLTTTALGGHDTTGDIVFIEKKPEIQKDQKLSKLVEDIAKAVGPILNEVIYSAAYTGAQYGDAYGRIYANSKGVKHINVDETLHPSLVQPFERGGITAGYAVFIGEKSFERLDISQVARLKMPRIQLIPQYGIIEKSLKIAIAQDDIEQLPLMPSLAGGSLLYPAEDAYNKLNNTLLGLVAQRMNVSLDHRIVGLQMEGMTKEQQDKFGASVVAMFKKVKEVVAESVRTGKPITESIISILPMHAEKQLVNLSQGNTAQQTLNIDDVLVHARLLAGAFGTDLSNLGFLDQVSGWMGDSGLARTSSQAAENSRGIRIGAAEFCHHVIDIHCLKRYGIVFDKSNRPYQVNFYGSISALESERQRTNNDKANAVLVMGQAMQVFKDMGATEEIMENLLSKHFMLDEEDAKLYAKIVNAAPPPMADAGMM</sequence>
<dbReference type="OrthoDB" id="5562290at2"/>
<accession>A0A0F3IN66</accession>
<comment type="caution">
    <text evidence="1">The sequence shown here is derived from an EMBL/GenBank/DDBJ whole genome shotgun (WGS) entry which is preliminary data.</text>
</comment>